<feature type="chain" id="PRO_5011569431" description="Phosphodiester glycosidase domain-containing protein" evidence="1">
    <location>
        <begin position="21"/>
        <end position="286"/>
    </location>
</feature>
<dbReference type="OrthoDB" id="9809781at2"/>
<dbReference type="STRING" id="990371.SAMN05421813_10880"/>
<sequence>MKAILLSTFFSVFITFGVFAQSDSLAVVNAEWKKEKINPGVVLKTFWFQNTLFNSNQFVSVLEIKQKKKLEFDLGYDAKKLITTSDFGKQANAIAALNGTFFDIAKGGSVDHIKSDGIVINENRLGKNGNRAGHQSSALVINKGRITIAKWDGTPDWEKALEGEDIMVSGPLLIMDQTDEKLDPANAFNKTRHPRTAVAITKNKRVLLITVDGRNANSAGMSLFELTKLMRWLNADDAINLDGGGSTTLWINNYMETGVVNYPTDNRKWDHEGQRKVANVVLLKKK</sequence>
<dbReference type="AlphaFoldDB" id="A0A1G9RMF7"/>
<dbReference type="PANTHER" id="PTHR40446:SF2">
    <property type="entry name" value="N-ACETYLGLUCOSAMINE-1-PHOSPHODIESTER ALPHA-N-ACETYLGLUCOSAMINIDASE"/>
    <property type="match status" value="1"/>
</dbReference>
<accession>A0A1G9RMF7</accession>
<dbReference type="InterPro" id="IPR018711">
    <property type="entry name" value="NAGPA"/>
</dbReference>
<evidence type="ECO:0000259" key="2">
    <source>
        <dbReference type="Pfam" id="PF09992"/>
    </source>
</evidence>
<dbReference type="RefSeq" id="WP_090703168.1">
    <property type="nucleotide sequence ID" value="NZ_FNHH01000008.1"/>
</dbReference>
<evidence type="ECO:0000313" key="3">
    <source>
        <dbReference type="EMBL" id="SDM24446.1"/>
    </source>
</evidence>
<evidence type="ECO:0000313" key="4">
    <source>
        <dbReference type="Proteomes" id="UP000199226"/>
    </source>
</evidence>
<feature type="signal peptide" evidence="1">
    <location>
        <begin position="1"/>
        <end position="20"/>
    </location>
</feature>
<organism evidence="3 4">
    <name type="scientific">Daejeonella rubra</name>
    <dbReference type="NCBI Taxonomy" id="990371"/>
    <lineage>
        <taxon>Bacteria</taxon>
        <taxon>Pseudomonadati</taxon>
        <taxon>Bacteroidota</taxon>
        <taxon>Sphingobacteriia</taxon>
        <taxon>Sphingobacteriales</taxon>
        <taxon>Sphingobacteriaceae</taxon>
        <taxon>Daejeonella</taxon>
    </lineage>
</organism>
<name>A0A1G9RMF7_9SPHI</name>
<proteinExistence type="predicted"/>
<dbReference type="EMBL" id="FNHH01000008">
    <property type="protein sequence ID" value="SDM24446.1"/>
    <property type="molecule type" value="Genomic_DNA"/>
</dbReference>
<evidence type="ECO:0000256" key="1">
    <source>
        <dbReference type="SAM" id="SignalP"/>
    </source>
</evidence>
<dbReference type="Pfam" id="PF09992">
    <property type="entry name" value="NAGPA"/>
    <property type="match status" value="1"/>
</dbReference>
<protein>
    <recommendedName>
        <fullName evidence="2">Phosphodiester glycosidase domain-containing protein</fullName>
    </recommendedName>
</protein>
<gene>
    <name evidence="3" type="ORF">SAMN05421813_10880</name>
</gene>
<feature type="domain" description="Phosphodiester glycosidase" evidence="2">
    <location>
        <begin position="92"/>
        <end position="283"/>
    </location>
</feature>
<keyword evidence="4" id="KW-1185">Reference proteome</keyword>
<dbReference type="Proteomes" id="UP000199226">
    <property type="component" value="Unassembled WGS sequence"/>
</dbReference>
<keyword evidence="1" id="KW-0732">Signal</keyword>
<dbReference type="PANTHER" id="PTHR40446">
    <property type="entry name" value="N-ACETYLGLUCOSAMINE-1-PHOSPHODIESTER ALPHA-N-ACETYLGLUCOSAMINIDASE"/>
    <property type="match status" value="1"/>
</dbReference>
<reference evidence="4" key="1">
    <citation type="submission" date="2016-10" db="EMBL/GenBank/DDBJ databases">
        <authorList>
            <person name="Varghese N."/>
            <person name="Submissions S."/>
        </authorList>
    </citation>
    <scope>NUCLEOTIDE SEQUENCE [LARGE SCALE GENOMIC DNA]</scope>
    <source>
        <strain evidence="4">DSM 24536</strain>
    </source>
</reference>